<feature type="compositionally biased region" description="Polar residues" evidence="1">
    <location>
        <begin position="49"/>
        <end position="59"/>
    </location>
</feature>
<evidence type="ECO:0000256" key="1">
    <source>
        <dbReference type="SAM" id="MobiDB-lite"/>
    </source>
</evidence>
<evidence type="ECO:0000313" key="3">
    <source>
        <dbReference type="Proteomes" id="UP001281003"/>
    </source>
</evidence>
<evidence type="ECO:0000313" key="2">
    <source>
        <dbReference type="EMBL" id="KAK3388748.1"/>
    </source>
</evidence>
<reference evidence="2" key="1">
    <citation type="journal article" date="2023" name="Mol. Phylogenet. Evol.">
        <title>Genome-scale phylogeny and comparative genomics of the fungal order Sordariales.</title>
        <authorList>
            <person name="Hensen N."/>
            <person name="Bonometti L."/>
            <person name="Westerberg I."/>
            <person name="Brannstrom I.O."/>
            <person name="Guillou S."/>
            <person name="Cros-Aarteil S."/>
            <person name="Calhoun S."/>
            <person name="Haridas S."/>
            <person name="Kuo A."/>
            <person name="Mondo S."/>
            <person name="Pangilinan J."/>
            <person name="Riley R."/>
            <person name="LaButti K."/>
            <person name="Andreopoulos B."/>
            <person name="Lipzen A."/>
            <person name="Chen C."/>
            <person name="Yan M."/>
            <person name="Daum C."/>
            <person name="Ng V."/>
            <person name="Clum A."/>
            <person name="Steindorff A."/>
            <person name="Ohm R.A."/>
            <person name="Martin F."/>
            <person name="Silar P."/>
            <person name="Natvig D.O."/>
            <person name="Lalanne C."/>
            <person name="Gautier V."/>
            <person name="Ament-Velasquez S.L."/>
            <person name="Kruys A."/>
            <person name="Hutchinson M.I."/>
            <person name="Powell A.J."/>
            <person name="Barry K."/>
            <person name="Miller A.N."/>
            <person name="Grigoriev I.V."/>
            <person name="Debuchy R."/>
            <person name="Gladieux P."/>
            <person name="Hiltunen Thoren M."/>
            <person name="Johannesson H."/>
        </authorList>
    </citation>
    <scope>NUCLEOTIDE SEQUENCE</scope>
    <source>
        <strain evidence="2">FGSC 1904</strain>
    </source>
</reference>
<keyword evidence="3" id="KW-1185">Reference proteome</keyword>
<accession>A0AAE0U2N0</accession>
<protein>
    <submittedName>
        <fullName evidence="2">Uncharacterized protein</fullName>
    </submittedName>
</protein>
<dbReference type="AlphaFoldDB" id="A0AAE0U2N0"/>
<organism evidence="2 3">
    <name type="scientific">Sordaria brevicollis</name>
    <dbReference type="NCBI Taxonomy" id="83679"/>
    <lineage>
        <taxon>Eukaryota</taxon>
        <taxon>Fungi</taxon>
        <taxon>Dikarya</taxon>
        <taxon>Ascomycota</taxon>
        <taxon>Pezizomycotina</taxon>
        <taxon>Sordariomycetes</taxon>
        <taxon>Sordariomycetidae</taxon>
        <taxon>Sordariales</taxon>
        <taxon>Sordariaceae</taxon>
        <taxon>Sordaria</taxon>
    </lineage>
</organism>
<comment type="caution">
    <text evidence="2">The sequence shown here is derived from an EMBL/GenBank/DDBJ whole genome shotgun (WGS) entry which is preliminary data.</text>
</comment>
<feature type="compositionally biased region" description="Low complexity" evidence="1">
    <location>
        <begin position="60"/>
        <end position="83"/>
    </location>
</feature>
<name>A0AAE0U2N0_SORBR</name>
<sequence length="201" mass="22460">MSDLPPSCSSLGTTARHRKSFLRTICSRTLHINQNEDAITPCPVEPSAAPSTSHDNYQQPSLSRSPSSSSLLSTSSTSSSLRSSSDHNYKMTRDFHEIDTQLLWRRMLAIQRTFGCYNSTRMNIAIEMGVENASVPSRVCLDLLNDSIDTLPSEIKQRIEDFLACEDVSSSRSRSKSSSSRRSSTSCRGSKKWSWRHLLHA</sequence>
<dbReference type="EMBL" id="JAUTDP010000015">
    <property type="protein sequence ID" value="KAK3388748.1"/>
    <property type="molecule type" value="Genomic_DNA"/>
</dbReference>
<proteinExistence type="predicted"/>
<gene>
    <name evidence="2" type="ORF">B0T20DRAFT_484316</name>
</gene>
<reference evidence="2" key="2">
    <citation type="submission" date="2023-07" db="EMBL/GenBank/DDBJ databases">
        <authorList>
            <consortium name="Lawrence Berkeley National Laboratory"/>
            <person name="Haridas S."/>
            <person name="Hensen N."/>
            <person name="Bonometti L."/>
            <person name="Westerberg I."/>
            <person name="Brannstrom I.O."/>
            <person name="Guillou S."/>
            <person name="Cros-Aarteil S."/>
            <person name="Calhoun S."/>
            <person name="Kuo A."/>
            <person name="Mondo S."/>
            <person name="Pangilinan J."/>
            <person name="Riley R."/>
            <person name="LaButti K."/>
            <person name="Andreopoulos B."/>
            <person name="Lipzen A."/>
            <person name="Chen C."/>
            <person name="Yanf M."/>
            <person name="Daum C."/>
            <person name="Ng V."/>
            <person name="Clum A."/>
            <person name="Steindorff A."/>
            <person name="Ohm R."/>
            <person name="Martin F."/>
            <person name="Silar P."/>
            <person name="Natvig D."/>
            <person name="Lalanne C."/>
            <person name="Gautier V."/>
            <person name="Ament-velasquez S.L."/>
            <person name="Kruys A."/>
            <person name="Hutchinson M.I."/>
            <person name="Powell A.J."/>
            <person name="Barry K."/>
            <person name="Miller A.N."/>
            <person name="Grigoriev I.V."/>
            <person name="Debuchy R."/>
            <person name="Gladieux P."/>
            <person name="Thoren M.H."/>
            <person name="Johannesson H."/>
        </authorList>
    </citation>
    <scope>NUCLEOTIDE SEQUENCE</scope>
    <source>
        <strain evidence="2">FGSC 1904</strain>
    </source>
</reference>
<feature type="region of interest" description="Disordered" evidence="1">
    <location>
        <begin position="37"/>
        <end position="87"/>
    </location>
</feature>
<dbReference type="Proteomes" id="UP001281003">
    <property type="component" value="Unassembled WGS sequence"/>
</dbReference>